<name>A0ABP0CCM4_9PEZI</name>
<feature type="region of interest" description="Disordered" evidence="1">
    <location>
        <begin position="121"/>
        <end position="146"/>
    </location>
</feature>
<comment type="caution">
    <text evidence="2">The sequence shown here is derived from an EMBL/GenBank/DDBJ whole genome shotgun (WGS) entry which is preliminary data.</text>
</comment>
<dbReference type="Proteomes" id="UP001642406">
    <property type="component" value="Unassembled WGS sequence"/>
</dbReference>
<evidence type="ECO:0000313" key="2">
    <source>
        <dbReference type="EMBL" id="CAK7229792.1"/>
    </source>
</evidence>
<protein>
    <submittedName>
        <fullName evidence="2">Uncharacterized protein</fullName>
    </submittedName>
</protein>
<evidence type="ECO:0000256" key="1">
    <source>
        <dbReference type="SAM" id="MobiDB-lite"/>
    </source>
</evidence>
<organism evidence="2 3">
    <name type="scientific">Sporothrix bragantina</name>
    <dbReference type="NCBI Taxonomy" id="671064"/>
    <lineage>
        <taxon>Eukaryota</taxon>
        <taxon>Fungi</taxon>
        <taxon>Dikarya</taxon>
        <taxon>Ascomycota</taxon>
        <taxon>Pezizomycotina</taxon>
        <taxon>Sordariomycetes</taxon>
        <taxon>Sordariomycetidae</taxon>
        <taxon>Ophiostomatales</taxon>
        <taxon>Ophiostomataceae</taxon>
        <taxon>Sporothrix</taxon>
    </lineage>
</organism>
<keyword evidence="3" id="KW-1185">Reference proteome</keyword>
<evidence type="ECO:0000313" key="3">
    <source>
        <dbReference type="Proteomes" id="UP001642406"/>
    </source>
</evidence>
<accession>A0ABP0CCM4</accession>
<feature type="region of interest" description="Disordered" evidence="1">
    <location>
        <begin position="87"/>
        <end position="108"/>
    </location>
</feature>
<gene>
    <name evidence="2" type="ORF">SBRCBS47491_007369</name>
</gene>
<dbReference type="EMBL" id="CAWUHC010000082">
    <property type="protein sequence ID" value="CAK7229792.1"/>
    <property type="molecule type" value="Genomic_DNA"/>
</dbReference>
<proteinExistence type="predicted"/>
<reference evidence="2 3" key="1">
    <citation type="submission" date="2024-01" db="EMBL/GenBank/DDBJ databases">
        <authorList>
            <person name="Allen C."/>
            <person name="Tagirdzhanova G."/>
        </authorList>
    </citation>
    <scope>NUCLEOTIDE SEQUENCE [LARGE SCALE GENOMIC DNA]</scope>
</reference>
<sequence>MALLLFDVFLPDVDDEVRHAMEKSIDQPIHFAFRQSSDGSLHLQRREKLDDKAHSHYQGTLMVDQTSPPYVKDGLFAHNYINGVREERDDIHGDSPLQKGPPPRLPASMQKAAEWHAKTLAAERGESGPGQKEDIRYITTWKDEAR</sequence>